<keyword evidence="4 6" id="KW-1133">Transmembrane helix</keyword>
<name>A0A9E2NKF6_9FIRM</name>
<dbReference type="EMBL" id="JAHLFQ010000055">
    <property type="protein sequence ID" value="MBU3803686.1"/>
    <property type="molecule type" value="Genomic_DNA"/>
</dbReference>
<feature type="transmembrane region" description="Helical" evidence="6">
    <location>
        <begin position="46"/>
        <end position="66"/>
    </location>
</feature>
<accession>A0A9E2NKF6</accession>
<reference evidence="7" key="2">
    <citation type="submission" date="2021-04" db="EMBL/GenBank/DDBJ databases">
        <authorList>
            <person name="Gilroy R."/>
        </authorList>
    </citation>
    <scope>NUCLEOTIDE SEQUENCE</scope>
    <source>
        <strain evidence="7">B5-657</strain>
    </source>
</reference>
<dbReference type="AlphaFoldDB" id="A0A9E2NKF6"/>
<feature type="transmembrane region" description="Helical" evidence="6">
    <location>
        <begin position="346"/>
        <end position="368"/>
    </location>
</feature>
<sequence length="523" mass="57922">MKEQNLITSTLILTATSFLTRTIGMISSVFLSQVLGSEGIGIYELLMTIYMTAVVFASAGLSVSVSRLVAEALGKNQVENITQIMRVAFLFSFIMSTLASILLFIGAPLLVNYFIHDKSAIYGLRFLALSIPFMTCSSCFKGYFYATRKAVYPASADILEQFVKVGLLITLVNLYAPKGTAYAYGVIGIGLTLGEMISWSYLLSLFILDRRHTKQHTPPTNSIKNIFVKLITILLPIASISYIGYIFLSVENILIPSGLKKYSGTFSSSISTLGILKGMVFPILFFPSAFLTAFSTTLIPEIAKANVLKHKKRVAYTTNRVLQLTFILSILVVAIFVSYGNELGFIIYKTAEVGPLLCTLSLVVPFIYTEVVSDGILKGLNKQVSCLKYSILDSIIRVILIYFFLPIKGINALIVIMMMSCILTSTLNFNKLIEATQIRIQPINWLLKPAIAAAFSSSYSRLIISRLFRYSLGLTSKVFLGIGLTILLYIPLLFLIQTLGQEDVLWIKKHLSYSKLQKCTSKT</sequence>
<keyword evidence="5 6" id="KW-0472">Membrane</keyword>
<keyword evidence="3 6" id="KW-0812">Transmembrane</keyword>
<feature type="transmembrane region" description="Helical" evidence="6">
    <location>
        <begin position="476"/>
        <end position="496"/>
    </location>
</feature>
<evidence type="ECO:0000313" key="8">
    <source>
        <dbReference type="Proteomes" id="UP000824229"/>
    </source>
</evidence>
<dbReference type="GO" id="GO:0005886">
    <property type="term" value="C:plasma membrane"/>
    <property type="evidence" value="ECO:0007669"/>
    <property type="project" value="UniProtKB-SubCell"/>
</dbReference>
<evidence type="ECO:0000256" key="4">
    <source>
        <dbReference type="ARBA" id="ARBA00022989"/>
    </source>
</evidence>
<dbReference type="InterPro" id="IPR002797">
    <property type="entry name" value="Polysacc_synth"/>
</dbReference>
<evidence type="ECO:0000256" key="3">
    <source>
        <dbReference type="ARBA" id="ARBA00022692"/>
    </source>
</evidence>
<evidence type="ECO:0000256" key="2">
    <source>
        <dbReference type="ARBA" id="ARBA00022475"/>
    </source>
</evidence>
<evidence type="ECO:0000256" key="5">
    <source>
        <dbReference type="ARBA" id="ARBA00023136"/>
    </source>
</evidence>
<comment type="caution">
    <text evidence="7">The sequence shown here is derived from an EMBL/GenBank/DDBJ whole genome shotgun (WGS) entry which is preliminary data.</text>
</comment>
<dbReference type="CDD" id="cd13124">
    <property type="entry name" value="MATE_SpoVB_like"/>
    <property type="match status" value="1"/>
</dbReference>
<comment type="subcellular location">
    <subcellularLocation>
        <location evidence="1">Cell membrane</location>
        <topology evidence="1">Multi-pass membrane protein</topology>
    </subcellularLocation>
</comment>
<evidence type="ECO:0000313" key="7">
    <source>
        <dbReference type="EMBL" id="MBU3803686.1"/>
    </source>
</evidence>
<dbReference type="InterPro" id="IPR024923">
    <property type="entry name" value="PG_synth_SpoVB"/>
</dbReference>
<gene>
    <name evidence="7" type="ORF">H9872_02855</name>
</gene>
<feature type="transmembrane region" description="Helical" evidence="6">
    <location>
        <begin position="321"/>
        <end position="340"/>
    </location>
</feature>
<dbReference type="Pfam" id="PF01943">
    <property type="entry name" value="Polysacc_synt"/>
    <property type="match status" value="1"/>
</dbReference>
<feature type="transmembrane region" description="Helical" evidence="6">
    <location>
        <begin position="158"/>
        <end position="176"/>
    </location>
</feature>
<feature type="transmembrane region" description="Helical" evidence="6">
    <location>
        <begin position="279"/>
        <end position="300"/>
    </location>
</feature>
<reference evidence="7" key="1">
    <citation type="journal article" date="2021" name="PeerJ">
        <title>Extensive microbial diversity within the chicken gut microbiome revealed by metagenomics and culture.</title>
        <authorList>
            <person name="Gilroy R."/>
            <person name="Ravi A."/>
            <person name="Getino M."/>
            <person name="Pursley I."/>
            <person name="Horton D.L."/>
            <person name="Alikhan N.F."/>
            <person name="Baker D."/>
            <person name="Gharbi K."/>
            <person name="Hall N."/>
            <person name="Watson M."/>
            <person name="Adriaenssens E.M."/>
            <person name="Foster-Nyarko E."/>
            <person name="Jarju S."/>
            <person name="Secka A."/>
            <person name="Antonio M."/>
            <person name="Oren A."/>
            <person name="Chaudhuri R.R."/>
            <person name="La Ragione R."/>
            <person name="Hildebrand F."/>
            <person name="Pallen M.J."/>
        </authorList>
    </citation>
    <scope>NUCLEOTIDE SEQUENCE</scope>
    <source>
        <strain evidence="7">B5-657</strain>
    </source>
</reference>
<dbReference type="PANTHER" id="PTHR30250">
    <property type="entry name" value="PST FAMILY PREDICTED COLANIC ACID TRANSPORTER"/>
    <property type="match status" value="1"/>
</dbReference>
<protein>
    <submittedName>
        <fullName evidence="7">Polysaccharide biosynthesis protein</fullName>
    </submittedName>
</protein>
<evidence type="ECO:0000256" key="6">
    <source>
        <dbReference type="SAM" id="Phobius"/>
    </source>
</evidence>
<proteinExistence type="predicted"/>
<dbReference type="InterPro" id="IPR050833">
    <property type="entry name" value="Poly_Biosynth_Transport"/>
</dbReference>
<organism evidence="7 8">
    <name type="scientific">Candidatus Cellulosilyticum pullistercoris</name>
    <dbReference type="NCBI Taxonomy" id="2838521"/>
    <lineage>
        <taxon>Bacteria</taxon>
        <taxon>Bacillati</taxon>
        <taxon>Bacillota</taxon>
        <taxon>Clostridia</taxon>
        <taxon>Lachnospirales</taxon>
        <taxon>Cellulosilyticaceae</taxon>
        <taxon>Cellulosilyticum</taxon>
    </lineage>
</organism>
<keyword evidence="2" id="KW-1003">Cell membrane</keyword>
<dbReference type="Proteomes" id="UP000824229">
    <property type="component" value="Unassembled WGS sequence"/>
</dbReference>
<feature type="transmembrane region" description="Helical" evidence="6">
    <location>
        <begin position="182"/>
        <end position="206"/>
    </location>
</feature>
<feature type="transmembrane region" description="Helical" evidence="6">
    <location>
        <begin position="226"/>
        <end position="248"/>
    </location>
</feature>
<dbReference type="PANTHER" id="PTHR30250:SF21">
    <property type="entry name" value="LIPID II FLIPPASE MURJ"/>
    <property type="match status" value="1"/>
</dbReference>
<evidence type="ECO:0000256" key="1">
    <source>
        <dbReference type="ARBA" id="ARBA00004651"/>
    </source>
</evidence>
<dbReference type="PIRSF" id="PIRSF038958">
    <property type="entry name" value="PG_synth_SpoVB"/>
    <property type="match status" value="1"/>
</dbReference>
<feature type="transmembrane region" description="Helical" evidence="6">
    <location>
        <begin position="121"/>
        <end position="146"/>
    </location>
</feature>
<feature type="transmembrane region" description="Helical" evidence="6">
    <location>
        <begin position="87"/>
        <end position="115"/>
    </location>
</feature>